<dbReference type="GO" id="GO:0019878">
    <property type="term" value="P:lysine biosynthetic process via aminoadipic acid"/>
    <property type="evidence" value="ECO:0007669"/>
    <property type="project" value="TreeGrafter"/>
</dbReference>
<dbReference type="InterPro" id="IPR036291">
    <property type="entry name" value="NAD(P)-bd_dom_sf"/>
</dbReference>
<name>A0A9W8E7S1_9FUNG</name>
<dbReference type="InterPro" id="IPR032095">
    <property type="entry name" value="Sacchrp_dh-like_C"/>
</dbReference>
<comment type="caution">
    <text evidence="6">The sequence shown here is derived from an EMBL/GenBank/DDBJ whole genome shotgun (WGS) entry which is preliminary data.</text>
</comment>
<evidence type="ECO:0000313" key="6">
    <source>
        <dbReference type="EMBL" id="KAJ1965413.1"/>
    </source>
</evidence>
<keyword evidence="2" id="KW-0560">Oxidoreductase</keyword>
<dbReference type="Proteomes" id="UP001150925">
    <property type="component" value="Unassembled WGS sequence"/>
</dbReference>
<evidence type="ECO:0000256" key="2">
    <source>
        <dbReference type="ARBA" id="ARBA00023002"/>
    </source>
</evidence>
<feature type="domain" description="Saccharopine dehydrogenase-like C-terminal" evidence="5">
    <location>
        <begin position="126"/>
        <end position="443"/>
    </location>
</feature>
<dbReference type="Pfam" id="PF03435">
    <property type="entry name" value="Sacchrp_dh_NADP"/>
    <property type="match status" value="1"/>
</dbReference>
<accession>A0A9W8E7S1</accession>
<dbReference type="Gene3D" id="3.30.360.10">
    <property type="entry name" value="Dihydrodipicolinate Reductase, domain 2"/>
    <property type="match status" value="1"/>
</dbReference>
<keyword evidence="7" id="KW-1185">Reference proteome</keyword>
<evidence type="ECO:0000259" key="4">
    <source>
        <dbReference type="Pfam" id="PF03435"/>
    </source>
</evidence>
<dbReference type="Gene3D" id="3.40.50.720">
    <property type="entry name" value="NAD(P)-binding Rossmann-like Domain"/>
    <property type="match status" value="1"/>
</dbReference>
<dbReference type="GO" id="GO:0004753">
    <property type="term" value="F:saccharopine dehydrogenase activity"/>
    <property type="evidence" value="ECO:0007669"/>
    <property type="project" value="TreeGrafter"/>
</dbReference>
<dbReference type="SUPFAM" id="SSF55347">
    <property type="entry name" value="Glyceraldehyde-3-phosphate dehydrogenase-like, C-terminal domain"/>
    <property type="match status" value="1"/>
</dbReference>
<dbReference type="FunFam" id="3.30.360.10:FF:000008">
    <property type="entry name" value="Alpha-aminoadipic semialdehyde synthase, mitochondrial"/>
    <property type="match status" value="1"/>
</dbReference>
<dbReference type="InterPro" id="IPR051168">
    <property type="entry name" value="AASS"/>
</dbReference>
<keyword evidence="3" id="KW-0457">Lysine biosynthesis</keyword>
<dbReference type="SUPFAM" id="SSF51735">
    <property type="entry name" value="NAD(P)-binding Rossmann-fold domains"/>
    <property type="match status" value="1"/>
</dbReference>
<evidence type="ECO:0000256" key="3">
    <source>
        <dbReference type="ARBA" id="ARBA00023154"/>
    </source>
</evidence>
<dbReference type="PANTHER" id="PTHR11133">
    <property type="entry name" value="SACCHAROPINE DEHYDROGENASE"/>
    <property type="match status" value="1"/>
</dbReference>
<dbReference type="FunFam" id="3.40.50.720:FF:000072">
    <property type="entry name" value="Saccharopine dehydrogenase [NADP(+), L-glutamate-forming]"/>
    <property type="match status" value="1"/>
</dbReference>
<dbReference type="GO" id="GO:0005737">
    <property type="term" value="C:cytoplasm"/>
    <property type="evidence" value="ECO:0007669"/>
    <property type="project" value="TreeGrafter"/>
</dbReference>
<dbReference type="AlphaFoldDB" id="A0A9W8E7S1"/>
<dbReference type="Gene3D" id="1.10.1870.10">
    <property type="entry name" value="Domain 3, Saccharopine reductase"/>
    <property type="match status" value="1"/>
</dbReference>
<gene>
    <name evidence="6" type="primary">LYS9</name>
    <name evidence="6" type="ORF">IWQ62_002674</name>
</gene>
<dbReference type="InterPro" id="IPR005097">
    <property type="entry name" value="Sacchrp_dh_NADP-bd"/>
</dbReference>
<proteinExistence type="predicted"/>
<reference evidence="6" key="1">
    <citation type="submission" date="2022-07" db="EMBL/GenBank/DDBJ databases">
        <title>Phylogenomic reconstructions and comparative analyses of Kickxellomycotina fungi.</title>
        <authorList>
            <person name="Reynolds N.K."/>
            <person name="Stajich J.E."/>
            <person name="Barry K."/>
            <person name="Grigoriev I.V."/>
            <person name="Crous P."/>
            <person name="Smith M.E."/>
        </authorList>
    </citation>
    <scope>NUCLEOTIDE SEQUENCE</scope>
    <source>
        <strain evidence="6">RSA 1196</strain>
    </source>
</reference>
<evidence type="ECO:0000256" key="1">
    <source>
        <dbReference type="ARBA" id="ARBA00022857"/>
    </source>
</evidence>
<dbReference type="OrthoDB" id="10059875at2759"/>
<dbReference type="PANTHER" id="PTHR11133:SF22">
    <property type="entry name" value="ALPHA-AMINOADIPIC SEMIALDEHYDE SYNTHASE, MITOCHONDRIAL"/>
    <property type="match status" value="1"/>
</dbReference>
<sequence length="451" mass="50063">MATERKILLLGAGFVAGPCAEYLVRRPENHLTIASRRLENAQALCARFPRSKPVALNMDDEAGLDALVADHDIVISLIPYTQHAKVIKSGVKNKKNVVTTSYISPAMMEYDAAAKEAGITVMNEIGLDPGIDHLYAIKTIREVHEEGGKVLSFLSYCGGLPAPECSNNPLGYKFSWSSRGVLLALRNTARFLENGKVVEVSSKDLMNSAKRIRVYPAFALVGYGNRDSSGYRERYEMPEAHTVLRGSLRYEGFCEFAKSIVDLGFLDDTERDFLTASAPDTTWRQVMAKLVGVEDSVSNADLEKAVSDKFTIQEESEKKRVIDGMKWLGLFSDKQIAKRGTYLDVLCAALEDKMMYGPGERDMILLQHRFEVELKDGTRQTRTSTLLEYGEPNGVMAMPRTVGVPCGIAVQLILDGKLTRKGVIAPMDPEINNPIMELLEKENIHVIEETF</sequence>
<evidence type="ECO:0000259" key="5">
    <source>
        <dbReference type="Pfam" id="PF16653"/>
    </source>
</evidence>
<evidence type="ECO:0000313" key="7">
    <source>
        <dbReference type="Proteomes" id="UP001150925"/>
    </source>
</evidence>
<protein>
    <submittedName>
        <fullName evidence="6">Saccharopine dehydrogenase (NADP+, L-glutamate-forming)</fullName>
    </submittedName>
</protein>
<dbReference type="Pfam" id="PF16653">
    <property type="entry name" value="Sacchrp_dh_C"/>
    <property type="match status" value="1"/>
</dbReference>
<keyword evidence="3" id="KW-0028">Amino-acid biosynthesis</keyword>
<dbReference type="EMBL" id="JANBPY010000600">
    <property type="protein sequence ID" value="KAJ1965413.1"/>
    <property type="molecule type" value="Genomic_DNA"/>
</dbReference>
<organism evidence="6 7">
    <name type="scientific">Dispira parvispora</name>
    <dbReference type="NCBI Taxonomy" id="1520584"/>
    <lineage>
        <taxon>Eukaryota</taxon>
        <taxon>Fungi</taxon>
        <taxon>Fungi incertae sedis</taxon>
        <taxon>Zoopagomycota</taxon>
        <taxon>Kickxellomycotina</taxon>
        <taxon>Dimargaritomycetes</taxon>
        <taxon>Dimargaritales</taxon>
        <taxon>Dimargaritaceae</taxon>
        <taxon>Dispira</taxon>
    </lineage>
</organism>
<feature type="domain" description="Saccharopine dehydrogenase NADP binding" evidence="4">
    <location>
        <begin position="7"/>
        <end position="122"/>
    </location>
</feature>
<keyword evidence="1" id="KW-0521">NADP</keyword>